<feature type="transmembrane region" description="Helical" evidence="10">
    <location>
        <begin position="74"/>
        <end position="98"/>
    </location>
</feature>
<evidence type="ECO:0000256" key="2">
    <source>
        <dbReference type="ARBA" id="ARBA00022448"/>
    </source>
</evidence>
<dbReference type="RefSeq" id="WP_353940898.1">
    <property type="nucleotide sequence ID" value="NZ_CP159534.1"/>
</dbReference>
<feature type="transmembrane region" description="Helical" evidence="10">
    <location>
        <begin position="840"/>
        <end position="860"/>
    </location>
</feature>
<feature type="transmembrane region" description="Helical" evidence="10">
    <location>
        <begin position="556"/>
        <end position="574"/>
    </location>
</feature>
<dbReference type="InterPro" id="IPR042106">
    <property type="entry name" value="Nuo/plastoQ_OxRdtase_6_NuoJ"/>
</dbReference>
<dbReference type="PANTHER" id="PTHR43373:SF1">
    <property type="entry name" value="NA(+)_H(+) ANTIPORTER SUBUNIT A"/>
    <property type="match status" value="1"/>
</dbReference>
<reference evidence="16" key="1">
    <citation type="submission" date="2024-06" db="EMBL/GenBank/DDBJ databases">
        <title>Streptomyces sp. strain HUAS MG91 genome sequences.</title>
        <authorList>
            <person name="Mo P."/>
        </authorList>
    </citation>
    <scope>NUCLEOTIDE SEQUENCE</scope>
    <source>
        <strain evidence="16">HUAS MG91</strain>
    </source>
</reference>
<feature type="transmembrane region" description="Helical" evidence="10">
    <location>
        <begin position="872"/>
        <end position="894"/>
    </location>
</feature>
<feature type="transmembrane region" description="Helical" evidence="10">
    <location>
        <begin position="130"/>
        <end position="148"/>
    </location>
</feature>
<keyword evidence="2" id="KW-0813">Transport</keyword>
<dbReference type="Pfam" id="PF00361">
    <property type="entry name" value="Proton_antipo_M"/>
    <property type="match status" value="1"/>
</dbReference>
<feature type="transmembrane region" description="Helical" evidence="10">
    <location>
        <begin position="404"/>
        <end position="425"/>
    </location>
</feature>
<dbReference type="KEGG" id="stac:ABII15_04160"/>
<dbReference type="GO" id="GO:0005886">
    <property type="term" value="C:plasma membrane"/>
    <property type="evidence" value="ECO:0007669"/>
    <property type="project" value="UniProtKB-SubCell"/>
</dbReference>
<dbReference type="PRINTS" id="PR01434">
    <property type="entry name" value="NADHDHGNASE5"/>
</dbReference>
<dbReference type="NCBIfam" id="NF009284">
    <property type="entry name" value="PRK12644.1"/>
    <property type="match status" value="1"/>
</dbReference>
<feature type="transmembrane region" description="Helical" evidence="10">
    <location>
        <begin position="680"/>
        <end position="698"/>
    </location>
</feature>
<feature type="transmembrane region" description="Helical" evidence="10">
    <location>
        <begin position="641"/>
        <end position="660"/>
    </location>
</feature>
<evidence type="ECO:0000256" key="1">
    <source>
        <dbReference type="ARBA" id="ARBA00004651"/>
    </source>
</evidence>
<feature type="transmembrane region" description="Helical" evidence="10">
    <location>
        <begin position="201"/>
        <end position="227"/>
    </location>
</feature>
<feature type="transmembrane region" description="Helical" evidence="10">
    <location>
        <begin position="270"/>
        <end position="287"/>
    </location>
</feature>
<dbReference type="EMBL" id="CP159534">
    <property type="protein sequence ID" value="XCJ69213.1"/>
    <property type="molecule type" value="Genomic_DNA"/>
</dbReference>
<feature type="domain" description="MrpA C-terminal/MbhD" evidence="14">
    <location>
        <begin position="601"/>
        <end position="664"/>
    </location>
</feature>
<keyword evidence="6 10" id="KW-1133">Transmembrane helix</keyword>
<dbReference type="PANTHER" id="PTHR43373">
    <property type="entry name" value="NA(+)/H(+) ANTIPORTER SUBUNIT"/>
    <property type="match status" value="1"/>
</dbReference>
<feature type="transmembrane region" description="Helical" evidence="10">
    <location>
        <begin position="160"/>
        <end position="181"/>
    </location>
</feature>
<dbReference type="Pfam" id="PF04039">
    <property type="entry name" value="MnhB"/>
    <property type="match status" value="1"/>
</dbReference>
<comment type="subcellular location">
    <subcellularLocation>
        <location evidence="1">Cell membrane</location>
        <topology evidence="1">Multi-pass membrane protein</topology>
    </subcellularLocation>
    <subcellularLocation>
        <location evidence="9">Membrane</location>
        <topology evidence="9">Multi-pass membrane protein</topology>
    </subcellularLocation>
</comment>
<accession>A0AAU8ILU6</accession>
<evidence type="ECO:0000256" key="10">
    <source>
        <dbReference type="SAM" id="Phobius"/>
    </source>
</evidence>
<feature type="transmembrane region" description="Helical" evidence="10">
    <location>
        <begin position="319"/>
        <end position="343"/>
    </location>
</feature>
<dbReference type="Pfam" id="PF00662">
    <property type="entry name" value="Proton_antipo_N"/>
    <property type="match status" value="1"/>
</dbReference>
<feature type="transmembrane region" description="Helical" evidence="10">
    <location>
        <begin position="105"/>
        <end position="124"/>
    </location>
</feature>
<evidence type="ECO:0000313" key="16">
    <source>
        <dbReference type="EMBL" id="XCJ69213.1"/>
    </source>
</evidence>
<dbReference type="InterPro" id="IPR025383">
    <property type="entry name" value="MrpA_C/MbhD"/>
</dbReference>
<feature type="transmembrane region" description="Helical" evidence="10">
    <location>
        <begin position="488"/>
        <end position="513"/>
    </location>
</feature>
<evidence type="ECO:0000259" key="14">
    <source>
        <dbReference type="Pfam" id="PF13244"/>
    </source>
</evidence>
<evidence type="ECO:0000256" key="5">
    <source>
        <dbReference type="ARBA" id="ARBA00022692"/>
    </source>
</evidence>
<dbReference type="GO" id="GO:0006811">
    <property type="term" value="P:monoatomic ion transport"/>
    <property type="evidence" value="ECO:0007669"/>
    <property type="project" value="UniProtKB-KW"/>
</dbReference>
<dbReference type="Gene3D" id="1.20.120.1200">
    <property type="entry name" value="NADH-ubiquinone/plastoquinone oxidoreductase chain 6, subunit NuoJ"/>
    <property type="match status" value="1"/>
</dbReference>
<evidence type="ECO:0000259" key="12">
    <source>
        <dbReference type="Pfam" id="PF00662"/>
    </source>
</evidence>
<dbReference type="InterPro" id="IPR046806">
    <property type="entry name" value="MrpA_C/MbhE"/>
</dbReference>
<evidence type="ECO:0000259" key="13">
    <source>
        <dbReference type="Pfam" id="PF04039"/>
    </source>
</evidence>
<feature type="domain" description="NADH:quinone oxidoreductase/Mrp antiporter transmembrane" evidence="11">
    <location>
        <begin position="125"/>
        <end position="415"/>
    </location>
</feature>
<name>A0AAU8ILU6_9ACTN</name>
<evidence type="ECO:0000259" key="11">
    <source>
        <dbReference type="Pfam" id="PF00361"/>
    </source>
</evidence>
<feature type="transmembrane region" description="Helical" evidence="10">
    <location>
        <begin position="594"/>
        <end position="611"/>
    </location>
</feature>
<feature type="transmembrane region" description="Helical" evidence="10">
    <location>
        <begin position="446"/>
        <end position="468"/>
    </location>
</feature>
<dbReference type="Pfam" id="PF20501">
    <property type="entry name" value="MbhE"/>
    <property type="match status" value="1"/>
</dbReference>
<feature type="transmembrane region" description="Helical" evidence="10">
    <location>
        <begin position="364"/>
        <end position="384"/>
    </location>
</feature>
<feature type="transmembrane region" description="Helical" evidence="10">
    <location>
        <begin position="239"/>
        <end position="258"/>
    </location>
</feature>
<proteinExistence type="predicted"/>
<dbReference type="GO" id="GO:0015297">
    <property type="term" value="F:antiporter activity"/>
    <property type="evidence" value="ECO:0007669"/>
    <property type="project" value="UniProtKB-KW"/>
</dbReference>
<feature type="domain" description="Na+/H+ antiporter MnhB subunit-related protein" evidence="13">
    <location>
        <begin position="813"/>
        <end position="935"/>
    </location>
</feature>
<keyword evidence="4" id="KW-1003">Cell membrane</keyword>
<evidence type="ECO:0000256" key="9">
    <source>
        <dbReference type="RuleBase" id="RU000320"/>
    </source>
</evidence>
<sequence length="963" mass="100764">MTLLVLAHFAVALCAAPLVRRAGPRAFLVLALPPLAALCWALSRWDEVASGRPSTETWSWIGAYDVEAAFRLDALSLVMVLLAAGIGALVLVYCAGYFRPGTRQLGQFGGNLLAFAGAMLGLVLADDLMILYLFWELTTVLSFLLIGYDSEKRGSRRSALQALTVTAAGGLAMFVGFLMLGQLAGTYRISRIVDAPPAPSAALTVAVLLILCGALAKSAVWPLSLWLPNAMAAPTPVSAYLHAAAMVKAGVYLIARLAPALSDVTPWRPVLLTLGTATMLLAGWRALRLNDIKIVLAYGTVSQLGFLVVLAGAGSYDTALAAVAMILGHALFKAPLFLVTGIVDHAAGTRDLRRLSGVGRSLPWVCAVAVVAGASMAALPPLLGFAAKEAAFDALAHGGTGERWSLALIVVGSALTTAYTLRFLWGAFARKPGVADTPVHRVGAGLLAPPALLALGSLVFGPGIGLLATLFEEYAHSYPVPEHPYHLALWHGFGLALGLSALAWAGGAALFVAREPVVRLGRRLAWPKADEVFGRIVLGLERSALQVTGSVQKGSLPAYVATVLAVMLAGLVAVLATDRPWDGAPAPRVWDSPWQAGVGALTCACALMCLLVQRRMKAAVLAGLTGYGTAALYIVQGAPDLALTQFGVETVSTVVLVLVLRRLPVFFGDSRKIRRRLTGVLLALGSGAVVACAVWLAAGARTDEPAGAAMTEETAHHGLKDVVATILVDYRAWDTMGESAVLAVAVLGVTSLLYVHRRQGRSAAPPARLPGGVTAWSLATSKLRVPAKYRQGAPERSWLVAGDTLAPEHRSVVFEVVARLVFHPILMLSVYLLLCAENLPGGGFVGGLVAGVALTIRYLAGGRHELAAAAPVHPGFFTGLGLALSTAVALVGLADGTVLHGWTWHGHLPLIGDWHASTAVLFDLGVYLLVLGVVLDVVRALGAKIDQQTEYRAGLALAGEERG</sequence>
<feature type="domain" description="MrpA C-terminal/MbhE" evidence="15">
    <location>
        <begin position="675"/>
        <end position="766"/>
    </location>
</feature>
<evidence type="ECO:0000256" key="3">
    <source>
        <dbReference type="ARBA" id="ARBA00022449"/>
    </source>
</evidence>
<keyword evidence="7" id="KW-0406">Ion transport</keyword>
<dbReference type="InterPro" id="IPR050616">
    <property type="entry name" value="CPA3_Na-H_Antiporter_A"/>
</dbReference>
<evidence type="ECO:0000256" key="7">
    <source>
        <dbReference type="ARBA" id="ARBA00023065"/>
    </source>
</evidence>
<gene>
    <name evidence="16" type="ORF">ABII15_04160</name>
</gene>
<keyword evidence="8 10" id="KW-0472">Membrane</keyword>
<evidence type="ECO:0000256" key="6">
    <source>
        <dbReference type="ARBA" id="ARBA00022989"/>
    </source>
</evidence>
<keyword evidence="3" id="KW-0050">Antiport</keyword>
<dbReference type="Pfam" id="PF13244">
    <property type="entry name" value="MbhD"/>
    <property type="match status" value="1"/>
</dbReference>
<dbReference type="InterPro" id="IPR007182">
    <property type="entry name" value="MnhB"/>
</dbReference>
<dbReference type="AlphaFoldDB" id="A0AAU8ILU6"/>
<dbReference type="InterPro" id="IPR001750">
    <property type="entry name" value="ND/Mrp_TM"/>
</dbReference>
<feature type="transmembrane region" description="Helical" evidence="10">
    <location>
        <begin position="294"/>
        <end position="313"/>
    </location>
</feature>
<feature type="transmembrane region" description="Helical" evidence="10">
    <location>
        <begin position="816"/>
        <end position="834"/>
    </location>
</feature>
<evidence type="ECO:0000259" key="15">
    <source>
        <dbReference type="Pfam" id="PF20501"/>
    </source>
</evidence>
<protein>
    <submittedName>
        <fullName evidence="16">Na+/H+ antiporter subunit A</fullName>
    </submittedName>
</protein>
<evidence type="ECO:0000256" key="4">
    <source>
        <dbReference type="ARBA" id="ARBA00022475"/>
    </source>
</evidence>
<feature type="transmembrane region" description="Helical" evidence="10">
    <location>
        <begin position="914"/>
        <end position="938"/>
    </location>
</feature>
<feature type="transmembrane region" description="Helical" evidence="10">
    <location>
        <begin position="618"/>
        <end position="635"/>
    </location>
</feature>
<feature type="transmembrane region" description="Helical" evidence="10">
    <location>
        <begin position="739"/>
        <end position="755"/>
    </location>
</feature>
<organism evidence="16">
    <name type="scientific">Streptomyces tabacisoli</name>
    <dbReference type="NCBI Taxonomy" id="3156398"/>
    <lineage>
        <taxon>Bacteria</taxon>
        <taxon>Bacillati</taxon>
        <taxon>Actinomycetota</taxon>
        <taxon>Actinomycetes</taxon>
        <taxon>Kitasatosporales</taxon>
        <taxon>Streptomycetaceae</taxon>
        <taxon>Streptomyces</taxon>
    </lineage>
</organism>
<feature type="domain" description="NADH-Ubiquinone oxidoreductase (complex I) chain 5 N-terminal" evidence="12">
    <location>
        <begin position="58"/>
        <end position="99"/>
    </location>
</feature>
<keyword evidence="5 9" id="KW-0812">Transmembrane</keyword>
<evidence type="ECO:0000256" key="8">
    <source>
        <dbReference type="ARBA" id="ARBA00023136"/>
    </source>
</evidence>
<dbReference type="InterPro" id="IPR001516">
    <property type="entry name" value="Proton_antipo_N"/>
</dbReference>